<evidence type="ECO:0000313" key="2">
    <source>
        <dbReference type="EMBL" id="AES71315.2"/>
    </source>
</evidence>
<dbReference type="Pfam" id="PF05768">
    <property type="entry name" value="Glrx-like"/>
    <property type="match status" value="1"/>
</dbReference>
<dbReference type="EnsemblPlants" id="AES71315">
    <property type="protein sequence ID" value="AES71315"/>
    <property type="gene ID" value="MTR_3g072590"/>
</dbReference>
<dbReference type="EMBL" id="PSQE01000003">
    <property type="protein sequence ID" value="RHN68516.1"/>
    <property type="molecule type" value="Genomic_DNA"/>
</dbReference>
<dbReference type="AlphaFoldDB" id="G7J322"/>
<evidence type="ECO:0000313" key="3">
    <source>
        <dbReference type="EMBL" id="RHN68516.1"/>
    </source>
</evidence>
<reference evidence="2 5" key="2">
    <citation type="journal article" date="2014" name="BMC Genomics">
        <title>An improved genome release (version Mt4.0) for the model legume Medicago truncatula.</title>
        <authorList>
            <person name="Tang H."/>
            <person name="Krishnakumar V."/>
            <person name="Bidwell S."/>
            <person name="Rosen B."/>
            <person name="Chan A."/>
            <person name="Zhou S."/>
            <person name="Gentzbittel L."/>
            <person name="Childs K.L."/>
            <person name="Yandell M."/>
            <person name="Gundlach H."/>
            <person name="Mayer K.F."/>
            <person name="Schwartz D.C."/>
            <person name="Town C.D."/>
        </authorList>
    </citation>
    <scope>GENOME REANNOTATION</scope>
    <source>
        <strain evidence="4 5">cv. Jemalong A17</strain>
    </source>
</reference>
<dbReference type="PANTHER" id="PTHR33558:SF1">
    <property type="entry name" value="GLUTAREDOXIN-LIKE PROTEIN C5ORF63 HOMOLOG"/>
    <property type="match status" value="1"/>
</dbReference>
<dbReference type="Gene3D" id="3.40.30.10">
    <property type="entry name" value="Glutaredoxin"/>
    <property type="match status" value="1"/>
</dbReference>
<organism evidence="2 5">
    <name type="scientific">Medicago truncatula</name>
    <name type="common">Barrel medic</name>
    <name type="synonym">Medicago tribuloides</name>
    <dbReference type="NCBI Taxonomy" id="3880"/>
    <lineage>
        <taxon>Eukaryota</taxon>
        <taxon>Viridiplantae</taxon>
        <taxon>Streptophyta</taxon>
        <taxon>Embryophyta</taxon>
        <taxon>Tracheophyta</taxon>
        <taxon>Spermatophyta</taxon>
        <taxon>Magnoliopsida</taxon>
        <taxon>eudicotyledons</taxon>
        <taxon>Gunneridae</taxon>
        <taxon>Pentapetalae</taxon>
        <taxon>rosids</taxon>
        <taxon>fabids</taxon>
        <taxon>Fabales</taxon>
        <taxon>Fabaceae</taxon>
        <taxon>Papilionoideae</taxon>
        <taxon>50 kb inversion clade</taxon>
        <taxon>NPAAA clade</taxon>
        <taxon>Hologalegina</taxon>
        <taxon>IRL clade</taxon>
        <taxon>Trifolieae</taxon>
        <taxon>Medicago</taxon>
    </lineage>
</organism>
<dbReference type="Proteomes" id="UP000265566">
    <property type="component" value="Chromosome 3"/>
</dbReference>
<keyword evidence="1" id="KW-0813">Transport</keyword>
<accession>G7J322</accession>
<sequence length="140" mass="15165">MAVARAVAVLAVAKPSTVLAGGVQTNRLHKFKPLCFSTTTTSPSSRKLILYSKPGCCLCDGLKEKLQDAFSLSGPHSLNDVDLQIRDITSNPEWEKAYQYEIPVLAKVLSDGTEETLPRLSPRLGVELLQKKIAAALGEQ</sequence>
<evidence type="ECO:0000256" key="1">
    <source>
        <dbReference type="RuleBase" id="RU363082"/>
    </source>
</evidence>
<dbReference type="STRING" id="3880.G7J322"/>
<dbReference type="OrthoDB" id="2016230at2759"/>
<dbReference type="SUPFAM" id="SSF52833">
    <property type="entry name" value="Thioredoxin-like"/>
    <property type="match status" value="1"/>
</dbReference>
<gene>
    <name evidence="4" type="primary">11415877</name>
    <name evidence="2" type="ordered locus">MTR_3g072590</name>
    <name evidence="3" type="ORF">MtrunA17_Chr3g0114741</name>
</gene>
<dbReference type="InterPro" id="IPR008554">
    <property type="entry name" value="Glutaredoxin-like"/>
</dbReference>
<name>G7J322_MEDTR</name>
<reference evidence="3" key="5">
    <citation type="journal article" date="2018" name="Nat. Plants">
        <title>Whole-genome landscape of Medicago truncatula symbiotic genes.</title>
        <authorList>
            <person name="Pecrix Y."/>
            <person name="Gamas P."/>
            <person name="Carrere S."/>
        </authorList>
    </citation>
    <scope>NUCLEOTIDE SEQUENCE</scope>
    <source>
        <tissue evidence="3">Leaves</tissue>
    </source>
</reference>
<dbReference type="InterPro" id="IPR036249">
    <property type="entry name" value="Thioredoxin-like_sf"/>
</dbReference>
<evidence type="ECO:0000313" key="6">
    <source>
        <dbReference type="Proteomes" id="UP000265566"/>
    </source>
</evidence>
<protein>
    <recommendedName>
        <fullName evidence="1">Glutaredoxin-like protein</fullName>
    </recommendedName>
</protein>
<comment type="similarity">
    <text evidence="1">Belongs to the glutaredoxin family.</text>
</comment>
<dbReference type="HOGENOM" id="CLU_113892_0_1_1"/>
<evidence type="ECO:0000313" key="4">
    <source>
        <dbReference type="EnsemblPlants" id="AES71315"/>
    </source>
</evidence>
<reference evidence="4" key="3">
    <citation type="submission" date="2015-04" db="UniProtKB">
        <authorList>
            <consortium name="EnsemblPlants"/>
        </authorList>
    </citation>
    <scope>IDENTIFICATION</scope>
    <source>
        <strain evidence="4">cv. Jemalong A17</strain>
    </source>
</reference>
<dbReference type="Proteomes" id="UP000002051">
    <property type="component" value="Chromosome 3"/>
</dbReference>
<proteinExistence type="inferred from homology"/>
<reference evidence="6" key="4">
    <citation type="journal article" date="2018" name="Nat. Plants">
        <title>Whole-genome landscape of Medicago truncatula symbiotic genes.</title>
        <authorList>
            <person name="Pecrix Y."/>
            <person name="Staton S.E."/>
            <person name="Sallet E."/>
            <person name="Lelandais-Briere C."/>
            <person name="Moreau S."/>
            <person name="Carrere S."/>
            <person name="Blein T."/>
            <person name="Jardinaud M.F."/>
            <person name="Latrasse D."/>
            <person name="Zouine M."/>
            <person name="Zahm M."/>
            <person name="Kreplak J."/>
            <person name="Mayjonade B."/>
            <person name="Satge C."/>
            <person name="Perez M."/>
            <person name="Cauet S."/>
            <person name="Marande W."/>
            <person name="Chantry-Darmon C."/>
            <person name="Lopez-Roques C."/>
            <person name="Bouchez O."/>
            <person name="Berard A."/>
            <person name="Debelle F."/>
            <person name="Munos S."/>
            <person name="Bendahmane A."/>
            <person name="Berges H."/>
            <person name="Niebel A."/>
            <person name="Buitink J."/>
            <person name="Frugier F."/>
            <person name="Benhamed M."/>
            <person name="Crespi M."/>
            <person name="Gouzy J."/>
            <person name="Gamas P."/>
        </authorList>
    </citation>
    <scope>NUCLEOTIDE SEQUENCE [LARGE SCALE GENOMIC DNA]</scope>
    <source>
        <strain evidence="6">cv. Jemalong A17</strain>
    </source>
</reference>
<keyword evidence="1" id="KW-0249">Electron transport</keyword>
<keyword evidence="5" id="KW-1185">Reference proteome</keyword>
<dbReference type="PaxDb" id="3880-AES71315"/>
<accession>A0A0C3VIX0</accession>
<dbReference type="KEGG" id="mtr:11415877"/>
<dbReference type="EMBL" id="CM001219">
    <property type="protein sequence ID" value="AES71315.2"/>
    <property type="molecule type" value="Genomic_DNA"/>
</dbReference>
<evidence type="ECO:0000313" key="5">
    <source>
        <dbReference type="Proteomes" id="UP000002051"/>
    </source>
</evidence>
<dbReference type="eggNOG" id="ENOG502S0KV">
    <property type="taxonomic scope" value="Eukaryota"/>
</dbReference>
<dbReference type="PANTHER" id="PTHR33558">
    <property type="entry name" value="GLUTAREDOXIN-LIKE PROTEIN C5ORF63 HOMOLOG"/>
    <property type="match status" value="1"/>
</dbReference>
<reference evidence="2 5" key="1">
    <citation type="journal article" date="2011" name="Nature">
        <title>The Medicago genome provides insight into the evolution of rhizobial symbioses.</title>
        <authorList>
            <person name="Young N.D."/>
            <person name="Debelle F."/>
            <person name="Oldroyd G.E."/>
            <person name="Geurts R."/>
            <person name="Cannon S.B."/>
            <person name="Udvardi M.K."/>
            <person name="Benedito V.A."/>
            <person name="Mayer K.F."/>
            <person name="Gouzy J."/>
            <person name="Schoof H."/>
            <person name="Van de Peer Y."/>
            <person name="Proost S."/>
            <person name="Cook D.R."/>
            <person name="Meyers B.C."/>
            <person name="Spannagl M."/>
            <person name="Cheung F."/>
            <person name="De Mita S."/>
            <person name="Krishnakumar V."/>
            <person name="Gundlach H."/>
            <person name="Zhou S."/>
            <person name="Mudge J."/>
            <person name="Bharti A.K."/>
            <person name="Murray J.D."/>
            <person name="Naoumkina M.A."/>
            <person name="Rosen B."/>
            <person name="Silverstein K.A."/>
            <person name="Tang H."/>
            <person name="Rombauts S."/>
            <person name="Zhao P.X."/>
            <person name="Zhou P."/>
            <person name="Barbe V."/>
            <person name="Bardou P."/>
            <person name="Bechner M."/>
            <person name="Bellec A."/>
            <person name="Berger A."/>
            <person name="Berges H."/>
            <person name="Bidwell S."/>
            <person name="Bisseling T."/>
            <person name="Choisne N."/>
            <person name="Couloux A."/>
            <person name="Denny R."/>
            <person name="Deshpande S."/>
            <person name="Dai X."/>
            <person name="Doyle J.J."/>
            <person name="Dudez A.M."/>
            <person name="Farmer A.D."/>
            <person name="Fouteau S."/>
            <person name="Franken C."/>
            <person name="Gibelin C."/>
            <person name="Gish J."/>
            <person name="Goldstein S."/>
            <person name="Gonzalez A.J."/>
            <person name="Green P.J."/>
            <person name="Hallab A."/>
            <person name="Hartog M."/>
            <person name="Hua A."/>
            <person name="Humphray S.J."/>
            <person name="Jeong D.H."/>
            <person name="Jing Y."/>
            <person name="Jocker A."/>
            <person name="Kenton S.M."/>
            <person name="Kim D.J."/>
            <person name="Klee K."/>
            <person name="Lai H."/>
            <person name="Lang C."/>
            <person name="Lin S."/>
            <person name="Macmil S.L."/>
            <person name="Magdelenat G."/>
            <person name="Matthews L."/>
            <person name="McCorrison J."/>
            <person name="Monaghan E.L."/>
            <person name="Mun J.H."/>
            <person name="Najar F.Z."/>
            <person name="Nicholson C."/>
            <person name="Noirot C."/>
            <person name="O'Bleness M."/>
            <person name="Paule C.R."/>
            <person name="Poulain J."/>
            <person name="Prion F."/>
            <person name="Qin B."/>
            <person name="Qu C."/>
            <person name="Retzel E.F."/>
            <person name="Riddle C."/>
            <person name="Sallet E."/>
            <person name="Samain S."/>
            <person name="Samson N."/>
            <person name="Sanders I."/>
            <person name="Saurat O."/>
            <person name="Scarpelli C."/>
            <person name="Schiex T."/>
            <person name="Segurens B."/>
            <person name="Severin A.J."/>
            <person name="Sherrier D.J."/>
            <person name="Shi R."/>
            <person name="Sims S."/>
            <person name="Singer S.R."/>
            <person name="Sinharoy S."/>
            <person name="Sterck L."/>
            <person name="Viollet A."/>
            <person name="Wang B.B."/>
            <person name="Wang K."/>
            <person name="Wang M."/>
            <person name="Wang X."/>
            <person name="Warfsmann J."/>
            <person name="Weissenbach J."/>
            <person name="White D.D."/>
            <person name="White J.D."/>
            <person name="Wiley G.B."/>
            <person name="Wincker P."/>
            <person name="Xing Y."/>
            <person name="Yang L."/>
            <person name="Yao Z."/>
            <person name="Ying F."/>
            <person name="Zhai J."/>
            <person name="Zhou L."/>
            <person name="Zuber A."/>
            <person name="Denarie J."/>
            <person name="Dixon R.A."/>
            <person name="May G.D."/>
            <person name="Schwartz D.C."/>
            <person name="Rogers J."/>
            <person name="Quetier F."/>
            <person name="Town C.D."/>
            <person name="Roe B.A."/>
        </authorList>
    </citation>
    <scope>NUCLEOTIDE SEQUENCE [LARGE SCALE GENOMIC DNA]</scope>
    <source>
        <strain evidence="2">A17</strain>
        <strain evidence="4 5">cv. Jemalong A17</strain>
    </source>
</reference>
<dbReference type="InterPro" id="IPR052565">
    <property type="entry name" value="Glutaredoxin-like_YDR286C"/>
</dbReference>
<dbReference type="Gramene" id="rna16879">
    <property type="protein sequence ID" value="RHN68516.1"/>
    <property type="gene ID" value="gene16879"/>
</dbReference>